<feature type="chain" id="PRO_5036116151" evidence="2">
    <location>
        <begin position="20"/>
        <end position="183"/>
    </location>
</feature>
<dbReference type="EMBL" id="VJMH01005208">
    <property type="protein sequence ID" value="KAF0698963.1"/>
    <property type="molecule type" value="Genomic_DNA"/>
</dbReference>
<organism evidence="4 5">
    <name type="scientific">Aphanomyces stellatus</name>
    <dbReference type="NCBI Taxonomy" id="120398"/>
    <lineage>
        <taxon>Eukaryota</taxon>
        <taxon>Sar</taxon>
        <taxon>Stramenopiles</taxon>
        <taxon>Oomycota</taxon>
        <taxon>Saprolegniomycetes</taxon>
        <taxon>Saprolegniales</taxon>
        <taxon>Verrucalvaceae</taxon>
        <taxon>Aphanomyces</taxon>
    </lineage>
</organism>
<feature type="transmembrane region" description="Helical" evidence="1">
    <location>
        <begin position="68"/>
        <end position="85"/>
    </location>
</feature>
<dbReference type="AlphaFoldDB" id="A0A485KQW4"/>
<feature type="signal peptide" evidence="2">
    <location>
        <begin position="1"/>
        <end position="19"/>
    </location>
</feature>
<evidence type="ECO:0000313" key="4">
    <source>
        <dbReference type="EMBL" id="VFT87328.1"/>
    </source>
</evidence>
<dbReference type="OrthoDB" id="79078at2759"/>
<sequence length="183" mass="20540">MRPAMARAILLNLFFTSCAFVCGAAAIWSFVQPTTHAATIDRACVAVSVDFDVVCTSGVMQIGDFTRFLGLIGIAFAGCFVVYVIERLQLKTPPKYPWLSFFLYSVSKHKFERPIHAHWEHQGIYYNDKASAALTGLLSLEYAGAIYILDIKTWRLYTVSKDELSKREGNMPIHLKQAIPLVE</sequence>
<dbReference type="Proteomes" id="UP000332933">
    <property type="component" value="Unassembled WGS sequence"/>
</dbReference>
<keyword evidence="1" id="KW-0812">Transmembrane</keyword>
<evidence type="ECO:0000313" key="5">
    <source>
        <dbReference type="Proteomes" id="UP000332933"/>
    </source>
</evidence>
<evidence type="ECO:0000256" key="1">
    <source>
        <dbReference type="SAM" id="Phobius"/>
    </source>
</evidence>
<evidence type="ECO:0000313" key="3">
    <source>
        <dbReference type="EMBL" id="KAF0698963.1"/>
    </source>
</evidence>
<accession>A0A485KQW4</accession>
<keyword evidence="1" id="KW-0472">Membrane</keyword>
<protein>
    <submittedName>
        <fullName evidence="4">Aste57867_10454 protein</fullName>
    </submittedName>
</protein>
<keyword evidence="2" id="KW-0732">Signal</keyword>
<keyword evidence="1" id="KW-1133">Transmembrane helix</keyword>
<gene>
    <name evidence="4" type="primary">Aste57867_10454</name>
    <name evidence="3" type="ORF">As57867_010414</name>
    <name evidence="4" type="ORF">ASTE57867_10454</name>
</gene>
<evidence type="ECO:0000256" key="2">
    <source>
        <dbReference type="SAM" id="SignalP"/>
    </source>
</evidence>
<proteinExistence type="predicted"/>
<keyword evidence="5" id="KW-1185">Reference proteome</keyword>
<dbReference type="EMBL" id="CAADRA010005229">
    <property type="protein sequence ID" value="VFT87328.1"/>
    <property type="molecule type" value="Genomic_DNA"/>
</dbReference>
<dbReference type="PROSITE" id="PS51257">
    <property type="entry name" value="PROKAR_LIPOPROTEIN"/>
    <property type="match status" value="1"/>
</dbReference>
<reference evidence="4 5" key="1">
    <citation type="submission" date="2019-03" db="EMBL/GenBank/DDBJ databases">
        <authorList>
            <person name="Gaulin E."/>
            <person name="Dumas B."/>
        </authorList>
    </citation>
    <scope>NUCLEOTIDE SEQUENCE [LARGE SCALE GENOMIC DNA]</scope>
    <source>
        <strain evidence="4">CBS 568.67</strain>
    </source>
</reference>
<reference evidence="3" key="2">
    <citation type="submission" date="2019-06" db="EMBL/GenBank/DDBJ databases">
        <title>Genomics analysis of Aphanomyces spp. identifies a new class of oomycete effector associated with host adaptation.</title>
        <authorList>
            <person name="Gaulin E."/>
        </authorList>
    </citation>
    <scope>NUCLEOTIDE SEQUENCE</scope>
    <source>
        <strain evidence="3">CBS 578.67</strain>
    </source>
</reference>
<name>A0A485KQW4_9STRA</name>